<dbReference type="AlphaFoldDB" id="V4NT67"/>
<dbReference type="eggNOG" id="COG0457">
    <property type="taxonomic scope" value="Bacteria"/>
</dbReference>
<evidence type="ECO:0000256" key="1">
    <source>
        <dbReference type="SAM" id="SignalP"/>
    </source>
</evidence>
<dbReference type="STRING" id="1121022.GCA_000376105_04494"/>
<dbReference type="Proteomes" id="UP000017837">
    <property type="component" value="Unassembled WGS sequence"/>
</dbReference>
<accession>V4NT67</accession>
<comment type="caution">
    <text evidence="2">The sequence shown here is derived from an EMBL/GenBank/DDBJ whole genome shotgun (WGS) entry which is preliminary data.</text>
</comment>
<evidence type="ECO:0000313" key="2">
    <source>
        <dbReference type="EMBL" id="ESQ79106.1"/>
    </source>
</evidence>
<proteinExistence type="predicted"/>
<reference evidence="2 3" key="1">
    <citation type="journal article" date="2014" name="Nature">
        <title>Sequential evolution of bacterial morphology by co-option of a developmental regulator.</title>
        <authorList>
            <person name="Jiang C."/>
            <person name="Brown P.J."/>
            <person name="Ducret A."/>
            <person name="Brun Y.V."/>
        </authorList>
    </citation>
    <scope>NUCLEOTIDE SEQUENCE [LARGE SCALE GENOMIC DNA]</scope>
    <source>
        <strain evidence="2 3">DSM 16100</strain>
    </source>
</reference>
<keyword evidence="1" id="KW-0732">Signal</keyword>
<dbReference type="RefSeq" id="WP_018084175.1">
    <property type="nucleotide sequence ID" value="NZ_AQWM01000072.1"/>
</dbReference>
<feature type="chain" id="PRO_5004722843" evidence="1">
    <location>
        <begin position="21"/>
        <end position="321"/>
    </location>
</feature>
<name>V4NT67_9CAUL</name>
<dbReference type="EMBL" id="AWGB01000111">
    <property type="protein sequence ID" value="ESQ79106.1"/>
    <property type="molecule type" value="Genomic_DNA"/>
</dbReference>
<evidence type="ECO:0000313" key="3">
    <source>
        <dbReference type="Proteomes" id="UP000017837"/>
    </source>
</evidence>
<organism evidence="2 3">
    <name type="scientific">Asticcacaulis benevestitus DSM 16100 = ATCC BAA-896</name>
    <dbReference type="NCBI Taxonomy" id="1121022"/>
    <lineage>
        <taxon>Bacteria</taxon>
        <taxon>Pseudomonadati</taxon>
        <taxon>Pseudomonadota</taxon>
        <taxon>Alphaproteobacteria</taxon>
        <taxon>Caulobacterales</taxon>
        <taxon>Caulobacteraceae</taxon>
        <taxon>Asticcacaulis</taxon>
    </lineage>
</organism>
<keyword evidence="3" id="KW-1185">Reference proteome</keyword>
<protein>
    <submittedName>
        <fullName evidence="2">Uncharacterized protein</fullName>
    </submittedName>
</protein>
<feature type="signal peptide" evidence="1">
    <location>
        <begin position="1"/>
        <end position="20"/>
    </location>
</feature>
<dbReference type="PATRIC" id="fig|1121022.4.peg.4691"/>
<gene>
    <name evidence="2" type="ORF">ABENE_22925</name>
</gene>
<sequence length="321" mass="35427">MFIRIAAIIGALFFSMPAMATTPSGIWAAMSEGTLIYRFDIEKTSSGIWTATWDRPAKMSTDGESFSHVAGPVEHRVAKKVVAAGETLELTFDDLRPGSSPDVFRLKSIDDSHVTAEYLTLAAFGIQVEPLLLVREAPNTSMGSWDQNQNYPTPLYRATNVEMTAIFDADQASRQTWPPKDFAMQREADRQRRVRTGELLDQGLLHSADDLYHAAFVYQHGDNEADYLKAHVLATAAVARGKAAAKWIAAATLDRYLLAIGRPQVFGTQYMTPKDKATTQEPYDRTAISDALRAAMGVPSLNLQTQTLIQMKDAEPAKKPE</sequence>